<keyword evidence="2" id="KW-1185">Reference proteome</keyword>
<sequence>MNDLEYMRLALELAERGAGWTAPNPMVGAVIVKDGRVIGQGWHETYGGFHAERNALRSCTEPPQGGTMYVTLEPCCHHGKQPPCVDAVLEAGIRRVVTGSDDPNPLVAGKGIRTLREHGVCITEHVLREECDRLNQVFFHYIQTREPFVVMKYAMTLDGKIAAYTGASKWITGEEARRHVMTQRHRYSGIMAGVGTVLADDPLLTCRIEGGKNPIRIICDSRLRTPLTAQVVKTAKETPTILATCNADKERHAVYQQAGCTVLAVPEKSGCVDLKELMKELGRYGIDSILLEGGGTLNWAALESGIVQKIQAYIAPKLFGGREAKTPVEGRGFHSPDAAVFLKDSVITRLGEDFLVESEVRQDVYRAH</sequence>
<keyword evidence="1" id="KW-0378">Hydrolase</keyword>
<dbReference type="EC" id="3.5.4.26" evidence="1"/>
<proteinExistence type="predicted"/>
<dbReference type="EC" id="1.1.1.193" evidence="1"/>
<reference evidence="1" key="1">
    <citation type="submission" date="2019-04" db="EMBL/GenBank/DDBJ databases">
        <title>Microbes associate with the intestines of laboratory mice.</title>
        <authorList>
            <person name="Navarre W."/>
            <person name="Wong E."/>
            <person name="Huang K."/>
            <person name="Tropini C."/>
            <person name="Ng K."/>
            <person name="Yu B."/>
        </authorList>
    </citation>
    <scope>NUCLEOTIDE SEQUENCE</scope>
    <source>
        <strain evidence="1">NM72_1-8</strain>
    </source>
</reference>
<accession>A0AC61QYZ0</accession>
<keyword evidence="1" id="KW-0560">Oxidoreductase</keyword>
<dbReference type="Proteomes" id="UP000307720">
    <property type="component" value="Unassembled WGS sequence"/>
</dbReference>
<comment type="caution">
    <text evidence="1">The sequence shown here is derived from an EMBL/GenBank/DDBJ whole genome shotgun (WGS) entry which is preliminary data.</text>
</comment>
<name>A0AC61QYZ0_9FIRM</name>
<evidence type="ECO:0000313" key="1">
    <source>
        <dbReference type="EMBL" id="TGX98040.1"/>
    </source>
</evidence>
<organism evidence="1 2">
    <name type="scientific">Hominisplanchenecus murintestinalis</name>
    <dbReference type="NCBI Taxonomy" id="2941517"/>
    <lineage>
        <taxon>Bacteria</taxon>
        <taxon>Bacillati</taxon>
        <taxon>Bacillota</taxon>
        <taxon>Clostridia</taxon>
        <taxon>Lachnospirales</taxon>
        <taxon>Lachnospiraceae</taxon>
        <taxon>Hominisplanchenecus</taxon>
    </lineage>
</organism>
<dbReference type="EMBL" id="SRZB01000022">
    <property type="protein sequence ID" value="TGX98040.1"/>
    <property type="molecule type" value="Genomic_DNA"/>
</dbReference>
<evidence type="ECO:0000313" key="2">
    <source>
        <dbReference type="Proteomes" id="UP000307720"/>
    </source>
</evidence>
<protein>
    <submittedName>
        <fullName evidence="1">Bifunctional diaminohydroxyphosphoribosylaminopyrimidine deaminase/5-amino-6-(5-phosphoribosylamino)uracil reductase RibD</fullName>
        <ecNumber evidence="1">1.1.1.193</ecNumber>
        <ecNumber evidence="1">3.5.4.26</ecNumber>
    </submittedName>
</protein>
<gene>
    <name evidence="1" type="primary">ribD</name>
    <name evidence="1" type="ORF">E5357_10145</name>
</gene>